<dbReference type="RefSeq" id="WP_144326285.1">
    <property type="nucleotide sequence ID" value="NZ_VJNA01000020.1"/>
</dbReference>
<keyword evidence="1" id="KW-0732">Signal</keyword>
<proteinExistence type="predicted"/>
<dbReference type="AlphaFoldDB" id="A0A554WJS8"/>
<accession>A0A554WJS8</accession>
<organism evidence="2 3">
    <name type="scientific">Tepidimonas aquatica</name>
    <dbReference type="NCBI Taxonomy" id="247482"/>
    <lineage>
        <taxon>Bacteria</taxon>
        <taxon>Pseudomonadati</taxon>
        <taxon>Pseudomonadota</taxon>
        <taxon>Betaproteobacteria</taxon>
        <taxon>Burkholderiales</taxon>
        <taxon>Tepidimonas</taxon>
    </lineage>
</organism>
<evidence type="ECO:0000313" key="2">
    <source>
        <dbReference type="EMBL" id="TSE23812.1"/>
    </source>
</evidence>
<dbReference type="OrthoDB" id="5297662at2"/>
<dbReference type="Proteomes" id="UP000318554">
    <property type="component" value="Unassembled WGS sequence"/>
</dbReference>
<name>A0A554WJS8_9BURK</name>
<feature type="signal peptide" evidence="1">
    <location>
        <begin position="1"/>
        <end position="24"/>
    </location>
</feature>
<reference evidence="2 3" key="1">
    <citation type="submission" date="2019-07" db="EMBL/GenBank/DDBJ databases">
        <title>Tepidimonas aquatica CLN-1 draft genome.</title>
        <authorList>
            <person name="Da Costa M.S."/>
            <person name="Froufe H.J.C."/>
            <person name="Egas C."/>
            <person name="Albuquerque L."/>
        </authorList>
    </citation>
    <scope>NUCLEOTIDE SEQUENCE [LARGE SCALE GENOMIC DNA]</scope>
    <source>
        <strain evidence="2 3">CLN-1</strain>
    </source>
</reference>
<evidence type="ECO:0008006" key="4">
    <source>
        <dbReference type="Google" id="ProtNLM"/>
    </source>
</evidence>
<keyword evidence="3" id="KW-1185">Reference proteome</keyword>
<comment type="caution">
    <text evidence="2">The sequence shown here is derived from an EMBL/GenBank/DDBJ whole genome shotgun (WGS) entry which is preliminary data.</text>
</comment>
<dbReference type="PROSITE" id="PS51257">
    <property type="entry name" value="PROKAR_LIPOPROTEIN"/>
    <property type="match status" value="1"/>
</dbReference>
<dbReference type="EMBL" id="VJNA01000020">
    <property type="protein sequence ID" value="TSE23812.1"/>
    <property type="molecule type" value="Genomic_DNA"/>
</dbReference>
<protein>
    <recommendedName>
        <fullName evidence="4">Lipoprotein</fullName>
    </recommendedName>
</protein>
<evidence type="ECO:0000256" key="1">
    <source>
        <dbReference type="SAM" id="SignalP"/>
    </source>
</evidence>
<gene>
    <name evidence="2" type="ORF">Taqua_01699</name>
</gene>
<feature type="chain" id="PRO_5021886301" description="Lipoprotein" evidence="1">
    <location>
        <begin position="25"/>
        <end position="228"/>
    </location>
</feature>
<sequence>MNPKRWIVGPALVALLAAGGCSHAPIPVAENFPYTAQKKVRSAGHWDVVAQHAMATTLERTGQAGGRATVVQVTLPDNPSVFDRVFREMLLTHFSQAGVQVVESADAPIKVVYKAQLVRHSSDRPHLIPGIFTALTAGVYVAHYLGVHAHQDAALAGGLGLAAVADIARSQYTGGPTHTELVLTTSIMQGDRHLGRMTSVYYLEDADVGLFMQPPRLPAVREYKVVSQ</sequence>
<evidence type="ECO:0000313" key="3">
    <source>
        <dbReference type="Proteomes" id="UP000318554"/>
    </source>
</evidence>